<dbReference type="EMBL" id="JAPUUL010001095">
    <property type="protein sequence ID" value="KAJ8128361.1"/>
    <property type="molecule type" value="Genomic_DNA"/>
</dbReference>
<evidence type="ECO:0000313" key="1">
    <source>
        <dbReference type="EMBL" id="KAJ8128361.1"/>
    </source>
</evidence>
<accession>A0ACC2JLH8</accession>
<sequence length="635" mass="72079">MCFFIDGLDEYDSDHAELCKVLCDMANSPHIKLCVSSRPWAVFERSFGGESKERLDIHELTRNDIREFVTDQLQAHPKWTICEPGTTVSEKSELIEQIVKQADGVFLWAFFVTRSLRESLSNGDKIRDLSQRLSMLPTDLEQLFKHMLESVDPFNYTRMASILQAAAHALEPLHIDLYWQLEREFEERNYAYRCPIKSEPPEQILRQREQTSRSINEKTKGLLKLVDLRVEFLHRTVKDFILTKDMGEYLRRKLPGDYNGFISIANCIPRLSQNHMSGQLTCRRDYEAWEGIKQRTIHLASQPGINLRIRGAENRPVRASSLPTDDGHVTIRGVNSETCNPGLPFREELLRHNLTSHIRRKIREQPDFFNIFDESPLFAALMPMALNSGESPAPVTETLNIILQRGEDPNVLPRVRPPGLWEAVSPWVIFARGTMSVFNMLSGPLMFPALRWNESLNNAIFDLLMSHGADPNAALLDRLGAHTVFSHFLKISTSRFLGEEAGASLGVPRNRAVDPNGETAWGNLARPHPEESVLASYCTELKGLMTRLAADPGRARFLSSVTEKLILHSASSEEDLEMLSLAISENLPEHIVKPLLRLIDSELEMNKKEGGTRKRLRESWGEGPYSAGVKHIKAE</sequence>
<name>A0ACC2JLH8_9PEZI</name>
<gene>
    <name evidence="1" type="ORF">O1611_g5273</name>
</gene>
<dbReference type="Proteomes" id="UP001153332">
    <property type="component" value="Unassembled WGS sequence"/>
</dbReference>
<protein>
    <submittedName>
        <fullName evidence="1">Uncharacterized protein</fullName>
    </submittedName>
</protein>
<reference evidence="1" key="1">
    <citation type="submission" date="2022-12" db="EMBL/GenBank/DDBJ databases">
        <title>Genome Sequence of Lasiodiplodia mahajangana.</title>
        <authorList>
            <person name="Buettner E."/>
        </authorList>
    </citation>
    <scope>NUCLEOTIDE SEQUENCE</scope>
    <source>
        <strain evidence="1">VT137</strain>
    </source>
</reference>
<keyword evidence="2" id="KW-1185">Reference proteome</keyword>
<evidence type="ECO:0000313" key="2">
    <source>
        <dbReference type="Proteomes" id="UP001153332"/>
    </source>
</evidence>
<proteinExistence type="predicted"/>
<comment type="caution">
    <text evidence="1">The sequence shown here is derived from an EMBL/GenBank/DDBJ whole genome shotgun (WGS) entry which is preliminary data.</text>
</comment>
<organism evidence="1 2">
    <name type="scientific">Lasiodiplodia mahajangana</name>
    <dbReference type="NCBI Taxonomy" id="1108764"/>
    <lineage>
        <taxon>Eukaryota</taxon>
        <taxon>Fungi</taxon>
        <taxon>Dikarya</taxon>
        <taxon>Ascomycota</taxon>
        <taxon>Pezizomycotina</taxon>
        <taxon>Dothideomycetes</taxon>
        <taxon>Dothideomycetes incertae sedis</taxon>
        <taxon>Botryosphaeriales</taxon>
        <taxon>Botryosphaeriaceae</taxon>
        <taxon>Lasiodiplodia</taxon>
    </lineage>
</organism>